<proteinExistence type="predicted"/>
<sequence>MKNKADKITYIFIFVSTVFAIASIVLFKKNNDSENLLTYLIITDLIFILSTGLILKYFIVKNNKGNFYRIEKQNIVNAEIQEAKERYDIVAKATSDTVWDWKIVDNEFSWNKGIQGVYGYNKEDIENTSKWWFDRIHPEDSIRMSVKLYSFLEQKTQKWQDEYRFKCKDGSYKYVLDRGFLVIDDHGVPTRMIGAMQDITKKKEEEERLKLLETVITNTKDAVVITDSDISEFEIPKIVFTNQAFTRMSGFDYEDVLGKSLKAFIGVESNDAEFQKFTASIKAKQECEVETISHKKNNEEYWVRFSMVPVFNSEKEHTHWISIQRDVTEQRKQEKEKEQLINELTQNNKDLRQFSYITSHNLRAPLSNLIGLLKLTNDIDIPNEELKLIIDGFSKSTYLLNETISDLGRVVIIRDNPSIEKQNISVEESFNNVIEQINILVDNNNPKIVVNNDQNLSIYSNKSYFESILLNLLTNSIKYKSTERELTITISIFDRTHFTELVFEDNGIGIDLKKYSEKLFGLYQRFHNYPDSKGLGLYLVKSQIESMGGEITVESEVNKGTKFTIKFKKEN</sequence>
<evidence type="ECO:0000256" key="2">
    <source>
        <dbReference type="ARBA" id="ARBA00012438"/>
    </source>
</evidence>
<dbReference type="EC" id="2.7.13.3" evidence="2"/>
<dbReference type="SUPFAM" id="SSF55785">
    <property type="entry name" value="PYP-like sensor domain (PAS domain)"/>
    <property type="match status" value="2"/>
</dbReference>
<feature type="coiled-coil region" evidence="6">
    <location>
        <begin position="323"/>
        <end position="354"/>
    </location>
</feature>
<dbReference type="EMBL" id="JAVDVI010000009">
    <property type="protein sequence ID" value="MDR6968344.1"/>
    <property type="molecule type" value="Genomic_DNA"/>
</dbReference>
<feature type="domain" description="PAS" evidence="9">
    <location>
        <begin position="208"/>
        <end position="284"/>
    </location>
</feature>
<evidence type="ECO:0000259" key="10">
    <source>
        <dbReference type="PROSITE" id="PS50113"/>
    </source>
</evidence>
<comment type="catalytic activity">
    <reaction evidence="1">
        <text>ATP + protein L-histidine = ADP + protein N-phospho-L-histidine.</text>
        <dbReference type="EC" id="2.7.13.3"/>
    </reaction>
</comment>
<organism evidence="11 12">
    <name type="scientific">Flavobacterium arsenatis</name>
    <dbReference type="NCBI Taxonomy" id="1484332"/>
    <lineage>
        <taxon>Bacteria</taxon>
        <taxon>Pseudomonadati</taxon>
        <taxon>Bacteroidota</taxon>
        <taxon>Flavobacteriia</taxon>
        <taxon>Flavobacteriales</taxon>
        <taxon>Flavobacteriaceae</taxon>
        <taxon>Flavobacterium</taxon>
    </lineage>
</organism>
<feature type="transmembrane region" description="Helical" evidence="7">
    <location>
        <begin position="39"/>
        <end position="59"/>
    </location>
</feature>
<evidence type="ECO:0000256" key="3">
    <source>
        <dbReference type="ARBA" id="ARBA00022553"/>
    </source>
</evidence>
<dbReference type="SUPFAM" id="SSF47384">
    <property type="entry name" value="Homodimeric domain of signal transducing histidine kinase"/>
    <property type="match status" value="1"/>
</dbReference>
<keyword evidence="5" id="KW-0418">Kinase</keyword>
<keyword evidence="3" id="KW-0597">Phosphoprotein</keyword>
<dbReference type="InterPro" id="IPR005467">
    <property type="entry name" value="His_kinase_dom"/>
</dbReference>
<keyword evidence="6" id="KW-0175">Coiled coil</keyword>
<feature type="domain" description="PAC" evidence="10">
    <location>
        <begin position="285"/>
        <end position="339"/>
    </location>
</feature>
<dbReference type="InterPro" id="IPR036890">
    <property type="entry name" value="HATPase_C_sf"/>
</dbReference>
<evidence type="ECO:0000256" key="1">
    <source>
        <dbReference type="ARBA" id="ARBA00000085"/>
    </source>
</evidence>
<evidence type="ECO:0000313" key="11">
    <source>
        <dbReference type="EMBL" id="MDR6968344.1"/>
    </source>
</evidence>
<dbReference type="InterPro" id="IPR001610">
    <property type="entry name" value="PAC"/>
</dbReference>
<dbReference type="PROSITE" id="PS50113">
    <property type="entry name" value="PAC"/>
    <property type="match status" value="2"/>
</dbReference>
<dbReference type="Proteomes" id="UP001255185">
    <property type="component" value="Unassembled WGS sequence"/>
</dbReference>
<dbReference type="PRINTS" id="PR00344">
    <property type="entry name" value="BCTRLSENSOR"/>
</dbReference>
<dbReference type="InterPro" id="IPR035965">
    <property type="entry name" value="PAS-like_dom_sf"/>
</dbReference>
<gene>
    <name evidence="11" type="ORF">J2X31_002361</name>
</gene>
<dbReference type="InterPro" id="IPR036097">
    <property type="entry name" value="HisK_dim/P_sf"/>
</dbReference>
<comment type="caution">
    <text evidence="11">The sequence shown here is derived from an EMBL/GenBank/DDBJ whole genome shotgun (WGS) entry which is preliminary data.</text>
</comment>
<evidence type="ECO:0000256" key="6">
    <source>
        <dbReference type="SAM" id="Coils"/>
    </source>
</evidence>
<dbReference type="Gene3D" id="3.30.565.10">
    <property type="entry name" value="Histidine kinase-like ATPase, C-terminal domain"/>
    <property type="match status" value="1"/>
</dbReference>
<dbReference type="SUPFAM" id="SSF55874">
    <property type="entry name" value="ATPase domain of HSP90 chaperone/DNA topoisomerase II/histidine kinase"/>
    <property type="match status" value="1"/>
</dbReference>
<accession>A0ABU1TQU3</accession>
<dbReference type="Pfam" id="PF08447">
    <property type="entry name" value="PAS_3"/>
    <property type="match status" value="1"/>
</dbReference>
<dbReference type="NCBIfam" id="TIGR00229">
    <property type="entry name" value="sensory_box"/>
    <property type="match status" value="2"/>
</dbReference>
<dbReference type="InterPro" id="IPR000014">
    <property type="entry name" value="PAS"/>
</dbReference>
<dbReference type="PROSITE" id="PS50112">
    <property type="entry name" value="PAS"/>
    <property type="match status" value="2"/>
</dbReference>
<feature type="domain" description="PAC" evidence="10">
    <location>
        <begin position="159"/>
        <end position="211"/>
    </location>
</feature>
<dbReference type="RefSeq" id="WP_310026886.1">
    <property type="nucleotide sequence ID" value="NZ_JAVDVI010000009.1"/>
</dbReference>
<dbReference type="InterPro" id="IPR013655">
    <property type="entry name" value="PAS_fold_3"/>
</dbReference>
<dbReference type="Gene3D" id="1.10.287.130">
    <property type="match status" value="1"/>
</dbReference>
<name>A0ABU1TQU3_9FLAO</name>
<evidence type="ECO:0000256" key="5">
    <source>
        <dbReference type="ARBA" id="ARBA00022777"/>
    </source>
</evidence>
<dbReference type="SMART" id="SM00086">
    <property type="entry name" value="PAC"/>
    <property type="match status" value="2"/>
</dbReference>
<evidence type="ECO:0000313" key="12">
    <source>
        <dbReference type="Proteomes" id="UP001255185"/>
    </source>
</evidence>
<reference evidence="11 12" key="1">
    <citation type="submission" date="2023-07" db="EMBL/GenBank/DDBJ databases">
        <title>Sorghum-associated microbial communities from plants grown in Nebraska, USA.</title>
        <authorList>
            <person name="Schachtman D."/>
        </authorList>
    </citation>
    <scope>NUCLEOTIDE SEQUENCE [LARGE SCALE GENOMIC DNA]</scope>
    <source>
        <strain evidence="11 12">3773</strain>
    </source>
</reference>
<dbReference type="CDD" id="cd00130">
    <property type="entry name" value="PAS"/>
    <property type="match status" value="2"/>
</dbReference>
<protein>
    <recommendedName>
        <fullName evidence="2">histidine kinase</fullName>
        <ecNumber evidence="2">2.7.13.3</ecNumber>
    </recommendedName>
</protein>
<dbReference type="SMART" id="SM00091">
    <property type="entry name" value="PAS"/>
    <property type="match status" value="2"/>
</dbReference>
<feature type="transmembrane region" description="Helical" evidence="7">
    <location>
        <begin position="7"/>
        <end position="27"/>
    </location>
</feature>
<feature type="domain" description="PAS" evidence="9">
    <location>
        <begin position="110"/>
        <end position="155"/>
    </location>
</feature>
<keyword evidence="7" id="KW-1133">Transmembrane helix</keyword>
<dbReference type="PROSITE" id="PS50109">
    <property type="entry name" value="HIS_KIN"/>
    <property type="match status" value="1"/>
</dbReference>
<dbReference type="InterPro" id="IPR000700">
    <property type="entry name" value="PAS-assoc_C"/>
</dbReference>
<dbReference type="InterPro" id="IPR003661">
    <property type="entry name" value="HisK_dim/P_dom"/>
</dbReference>
<dbReference type="CDD" id="cd00082">
    <property type="entry name" value="HisKA"/>
    <property type="match status" value="1"/>
</dbReference>
<dbReference type="PANTHER" id="PTHR43304:SF1">
    <property type="entry name" value="PAC DOMAIN-CONTAINING PROTEIN"/>
    <property type="match status" value="1"/>
</dbReference>
<keyword evidence="4" id="KW-0808">Transferase</keyword>
<dbReference type="InterPro" id="IPR004358">
    <property type="entry name" value="Sig_transdc_His_kin-like_C"/>
</dbReference>
<keyword evidence="12" id="KW-1185">Reference proteome</keyword>
<keyword evidence="7" id="KW-0472">Membrane</keyword>
<dbReference type="Pfam" id="PF13426">
    <property type="entry name" value="PAS_9"/>
    <property type="match status" value="1"/>
</dbReference>
<keyword evidence="7" id="KW-0812">Transmembrane</keyword>
<dbReference type="SMART" id="SM00387">
    <property type="entry name" value="HATPase_c"/>
    <property type="match status" value="1"/>
</dbReference>
<evidence type="ECO:0000259" key="9">
    <source>
        <dbReference type="PROSITE" id="PS50112"/>
    </source>
</evidence>
<dbReference type="Pfam" id="PF02518">
    <property type="entry name" value="HATPase_c"/>
    <property type="match status" value="1"/>
</dbReference>
<evidence type="ECO:0000259" key="8">
    <source>
        <dbReference type="PROSITE" id="PS50109"/>
    </source>
</evidence>
<dbReference type="InterPro" id="IPR003594">
    <property type="entry name" value="HATPase_dom"/>
</dbReference>
<evidence type="ECO:0000256" key="4">
    <source>
        <dbReference type="ARBA" id="ARBA00022679"/>
    </source>
</evidence>
<dbReference type="PANTHER" id="PTHR43304">
    <property type="entry name" value="PHYTOCHROME-LIKE PROTEIN CPH1"/>
    <property type="match status" value="1"/>
</dbReference>
<dbReference type="Gene3D" id="3.30.450.20">
    <property type="entry name" value="PAS domain"/>
    <property type="match status" value="2"/>
</dbReference>
<evidence type="ECO:0000256" key="7">
    <source>
        <dbReference type="SAM" id="Phobius"/>
    </source>
</evidence>
<dbReference type="InterPro" id="IPR052162">
    <property type="entry name" value="Sensor_kinase/Photoreceptor"/>
</dbReference>
<feature type="domain" description="Histidine kinase" evidence="8">
    <location>
        <begin position="357"/>
        <end position="571"/>
    </location>
</feature>